<organism evidence="2 5">
    <name type="scientific">Streptomyces californicus</name>
    <dbReference type="NCBI Taxonomy" id="67351"/>
    <lineage>
        <taxon>Bacteria</taxon>
        <taxon>Bacillati</taxon>
        <taxon>Actinomycetota</taxon>
        <taxon>Actinomycetes</taxon>
        <taxon>Kitasatosporales</taxon>
        <taxon>Streptomycetaceae</taxon>
        <taxon>Streptomyces</taxon>
    </lineage>
</organism>
<dbReference type="Proteomes" id="UP000598054">
    <property type="component" value="Chromosome"/>
</dbReference>
<evidence type="ECO:0000256" key="1">
    <source>
        <dbReference type="SAM" id="MobiDB-lite"/>
    </source>
</evidence>
<dbReference type="RefSeq" id="WP_128647755.1">
    <property type="nucleotide sequence ID" value="NZ_CP070242.1"/>
</dbReference>
<dbReference type="EMBL" id="CP070249">
    <property type="protein sequence ID" value="QRV40797.1"/>
    <property type="molecule type" value="Genomic_DNA"/>
</dbReference>
<evidence type="ECO:0000313" key="2">
    <source>
        <dbReference type="EMBL" id="QRV36930.1"/>
    </source>
</evidence>
<dbReference type="Proteomes" id="UP000623926">
    <property type="component" value="Chromosome"/>
</dbReference>
<protein>
    <submittedName>
        <fullName evidence="2">Uncharacterized protein</fullName>
    </submittedName>
</protein>
<accession>A0ABD7D2M7</accession>
<keyword evidence="4" id="KW-1185">Reference proteome</keyword>
<evidence type="ECO:0000313" key="5">
    <source>
        <dbReference type="Proteomes" id="UP000623926"/>
    </source>
</evidence>
<evidence type="ECO:0000313" key="4">
    <source>
        <dbReference type="Proteomes" id="UP000598054"/>
    </source>
</evidence>
<sequence length="110" mass="12247">MAIGNKNLLGIAGDLSSSSPKAREEASERICDWVHSFDRREVRTVATLLSSAVATEEDRDCRESELNALSELTASGLVEAEDVVALRELRRDLLTEPDAEHYDYLASEYF</sequence>
<gene>
    <name evidence="3" type="ORF">I6J41_08545</name>
    <name evidence="2" type="ORF">I6J42_24990</name>
</gene>
<reference evidence="4 5" key="1">
    <citation type="submission" date="2021-02" db="EMBL/GenBank/DDBJ databases">
        <title>FDA dAtabase for Regulatory Grade micrObial Sequences (FDA-ARGOS): Supporting development and validation of Infectious Disease Dx tests.</title>
        <authorList>
            <person name="Sproer C."/>
            <person name="Gronow S."/>
            <person name="Severitt S."/>
            <person name="Schroder I."/>
            <person name="Tallon L."/>
            <person name="Sadzewicz L."/>
            <person name="Zhao X."/>
            <person name="Boylan J."/>
            <person name="Ott S."/>
            <person name="Bowen H."/>
            <person name="Vavikolanu K."/>
            <person name="Mehta A."/>
            <person name="Aluvathingal J."/>
            <person name="Nadendla S."/>
            <person name="Lowell S."/>
            <person name="Myers T."/>
            <person name="Yan Y."/>
            <person name="Sichtig H."/>
        </authorList>
    </citation>
    <scope>NUCLEOTIDE SEQUENCE [LARGE SCALE GENOMIC DNA]</scope>
    <source>
        <strain evidence="3 4">FDAARGOS_1211</strain>
        <strain evidence="2 5">FDAARGOS_1212</strain>
    </source>
</reference>
<proteinExistence type="predicted"/>
<name>A0ABD7D2M7_9ACTN</name>
<dbReference type="AlphaFoldDB" id="A0ABD7D2M7"/>
<dbReference type="EMBL" id="CP070245">
    <property type="protein sequence ID" value="QRV36930.1"/>
    <property type="molecule type" value="Genomic_DNA"/>
</dbReference>
<feature type="region of interest" description="Disordered" evidence="1">
    <location>
        <begin position="1"/>
        <end position="21"/>
    </location>
</feature>
<dbReference type="GeneID" id="63979572"/>
<evidence type="ECO:0000313" key="3">
    <source>
        <dbReference type="EMBL" id="QRV40797.1"/>
    </source>
</evidence>